<proteinExistence type="predicted"/>
<dbReference type="InterPro" id="IPR055247">
    <property type="entry name" value="InsJ-like_HTH"/>
</dbReference>
<dbReference type="Proteomes" id="UP000187313">
    <property type="component" value="Unassembled WGS sequence"/>
</dbReference>
<accession>A0ABX3H4U5</accession>
<comment type="caution">
    <text evidence="2">The sequence shown here is derived from an EMBL/GenBank/DDBJ whole genome shotgun (WGS) entry which is preliminary data.</text>
</comment>
<dbReference type="EMBL" id="MPTD01000056">
    <property type="protein sequence ID" value="OMD43201.1"/>
    <property type="molecule type" value="Genomic_DNA"/>
</dbReference>
<name>A0ABX3H4U5_9BACL</name>
<protein>
    <submittedName>
        <fullName evidence="2">Transposase</fullName>
    </submittedName>
</protein>
<dbReference type="Pfam" id="PF13518">
    <property type="entry name" value="HTH_28"/>
    <property type="match status" value="1"/>
</dbReference>
<reference evidence="2 3" key="1">
    <citation type="submission" date="2016-10" db="EMBL/GenBank/DDBJ databases">
        <title>Paenibacillus species isolates.</title>
        <authorList>
            <person name="Beno S.M."/>
        </authorList>
    </citation>
    <scope>NUCLEOTIDE SEQUENCE [LARGE SCALE GENOMIC DNA]</scope>
    <source>
        <strain evidence="2 3">FSL R5-0923</strain>
    </source>
</reference>
<dbReference type="SUPFAM" id="SSF46689">
    <property type="entry name" value="Homeodomain-like"/>
    <property type="match status" value="1"/>
</dbReference>
<gene>
    <name evidence="2" type="ORF">BSK51_30635</name>
</gene>
<keyword evidence="3" id="KW-1185">Reference proteome</keyword>
<feature type="domain" description="Insertion element IS150 protein InsJ-like helix-turn-helix" evidence="1">
    <location>
        <begin position="16"/>
        <end position="68"/>
    </location>
</feature>
<organism evidence="2 3">
    <name type="scientific">Paenibacillus odorifer</name>
    <dbReference type="NCBI Taxonomy" id="189426"/>
    <lineage>
        <taxon>Bacteria</taxon>
        <taxon>Bacillati</taxon>
        <taxon>Bacillota</taxon>
        <taxon>Bacilli</taxon>
        <taxon>Bacillales</taxon>
        <taxon>Paenibacillaceae</taxon>
        <taxon>Paenibacillus</taxon>
    </lineage>
</organism>
<evidence type="ECO:0000259" key="1">
    <source>
        <dbReference type="Pfam" id="PF13518"/>
    </source>
</evidence>
<dbReference type="InterPro" id="IPR009057">
    <property type="entry name" value="Homeodomain-like_sf"/>
</dbReference>
<evidence type="ECO:0000313" key="3">
    <source>
        <dbReference type="Proteomes" id="UP000187313"/>
    </source>
</evidence>
<dbReference type="RefSeq" id="WP_076301175.1">
    <property type="nucleotide sequence ID" value="NZ_MPTD01000056.1"/>
</dbReference>
<evidence type="ECO:0000313" key="2">
    <source>
        <dbReference type="EMBL" id="OMD43201.1"/>
    </source>
</evidence>
<sequence length="132" mass="15966">MAIKGQKFKTYSDEIKKEAIRLHVEERWTYRKITEHFEIQDQGRVKKWMKKYRELGEFGLLDQRGRRKEYIDQDRYVQKLRRENEMLKKCLEIWMQEVKRTNIEPLRALQKSMPLATCVNSLGSPEVDTTLS</sequence>